<dbReference type="InterPro" id="IPR045747">
    <property type="entry name" value="CRISPR-assoc_prot_Cas6_N_sf"/>
</dbReference>
<evidence type="ECO:0000259" key="4">
    <source>
        <dbReference type="Pfam" id="PF01881"/>
    </source>
</evidence>
<dbReference type="InterPro" id="IPR010156">
    <property type="entry name" value="CRISPR-assoc_prot_Cas6"/>
</dbReference>
<evidence type="ECO:0000256" key="2">
    <source>
        <dbReference type="ARBA" id="ARBA00022884"/>
    </source>
</evidence>
<gene>
    <name evidence="5" type="ORF">MBAV_002335</name>
</gene>
<protein>
    <submittedName>
        <fullName evidence="5">CRISPR-associated protein Cas6</fullName>
    </submittedName>
</protein>
<dbReference type="Gene3D" id="3.30.70.1900">
    <property type="match status" value="1"/>
</dbReference>
<keyword evidence="2" id="KW-0694">RNA-binding</keyword>
<proteinExistence type="inferred from homology"/>
<dbReference type="Pfam" id="PF01881">
    <property type="entry name" value="Cas_Cas6_C"/>
    <property type="match status" value="1"/>
</dbReference>
<sequence length="154" mass="18245">MAVPEARKRFRMFTFSHLKFEIYRVEQERISFDEGHVQWYISSPVNEFLMKIAQRTAKLDTLLLAGARFEIDRVELVKEVHFSSEMSFTAISPITVTTNTNKRNPNPHYLRHTEIGFAEAVRDNLIKKHMIIYNTNPKDDTLSFTFDQEYVRKR</sequence>
<dbReference type="AlphaFoldDB" id="A0A0F3GU42"/>
<organism evidence="5 6">
    <name type="scientific">Candidatus Magnetobacterium bavaricum</name>
    <dbReference type="NCBI Taxonomy" id="29290"/>
    <lineage>
        <taxon>Bacteria</taxon>
        <taxon>Pseudomonadati</taxon>
        <taxon>Nitrospirota</taxon>
        <taxon>Thermodesulfovibrionia</taxon>
        <taxon>Thermodesulfovibrionales</taxon>
        <taxon>Candidatus Magnetobacteriaceae</taxon>
        <taxon>Candidatus Magnetobacterium</taxon>
    </lineage>
</organism>
<comment type="caution">
    <text evidence="5">The sequence shown here is derived from an EMBL/GenBank/DDBJ whole genome shotgun (WGS) entry which is preliminary data.</text>
</comment>
<accession>A0A0F3GU42</accession>
<keyword evidence="3" id="KW-0051">Antiviral defense</keyword>
<dbReference type="CDD" id="cd21140">
    <property type="entry name" value="Cas6_I-like"/>
    <property type="match status" value="1"/>
</dbReference>
<comment type="similarity">
    <text evidence="1">Belongs to the CRISPR-associated protein Cas6/Cse3/CasE family.</text>
</comment>
<dbReference type="EMBL" id="LACI01001009">
    <property type="protein sequence ID" value="KJU85470.1"/>
    <property type="molecule type" value="Genomic_DNA"/>
</dbReference>
<dbReference type="NCBIfam" id="TIGR01877">
    <property type="entry name" value="cas_cas6"/>
    <property type="match status" value="1"/>
</dbReference>
<dbReference type="Gene3D" id="3.30.70.1890">
    <property type="match status" value="1"/>
</dbReference>
<dbReference type="GO" id="GO:0051607">
    <property type="term" value="P:defense response to virus"/>
    <property type="evidence" value="ECO:0007669"/>
    <property type="project" value="UniProtKB-KW"/>
</dbReference>
<dbReference type="GO" id="GO:0003723">
    <property type="term" value="F:RNA binding"/>
    <property type="evidence" value="ECO:0007669"/>
    <property type="project" value="UniProtKB-KW"/>
</dbReference>
<keyword evidence="6" id="KW-1185">Reference proteome</keyword>
<evidence type="ECO:0000313" key="5">
    <source>
        <dbReference type="EMBL" id="KJU85470.1"/>
    </source>
</evidence>
<reference evidence="5 6" key="1">
    <citation type="submission" date="2015-02" db="EMBL/GenBank/DDBJ databases">
        <title>Single-cell genomics of uncultivated deep-branching MTB reveals a conserved set of magnetosome genes.</title>
        <authorList>
            <person name="Kolinko S."/>
            <person name="Richter M."/>
            <person name="Glockner F.O."/>
            <person name="Brachmann A."/>
            <person name="Schuler D."/>
        </authorList>
    </citation>
    <scope>NUCLEOTIDE SEQUENCE [LARGE SCALE GENOMIC DNA]</scope>
    <source>
        <strain evidence="5">TM-1</strain>
    </source>
</reference>
<dbReference type="PANTHER" id="PTHR36984:SF1">
    <property type="entry name" value="CRISPR-ASSOCIATED ENDORIBONUCLEASE CAS6 1"/>
    <property type="match status" value="1"/>
</dbReference>
<dbReference type="GO" id="GO:0016788">
    <property type="term" value="F:hydrolase activity, acting on ester bonds"/>
    <property type="evidence" value="ECO:0007669"/>
    <property type="project" value="InterPro"/>
</dbReference>
<dbReference type="PANTHER" id="PTHR36984">
    <property type="entry name" value="CRISPR-ASSOCIATED ENDORIBONUCLEASE CAS6 1"/>
    <property type="match status" value="1"/>
</dbReference>
<feature type="domain" description="CRISPR associated protein Cas6 C-terminal" evidence="4">
    <location>
        <begin position="79"/>
        <end position="153"/>
    </location>
</feature>
<dbReference type="InterPro" id="IPR049435">
    <property type="entry name" value="Cas_Cas6_C"/>
</dbReference>
<dbReference type="Proteomes" id="UP000033423">
    <property type="component" value="Unassembled WGS sequence"/>
</dbReference>
<evidence type="ECO:0000313" key="6">
    <source>
        <dbReference type="Proteomes" id="UP000033423"/>
    </source>
</evidence>
<name>A0A0F3GU42_9BACT</name>
<feature type="non-terminal residue" evidence="5">
    <location>
        <position position="154"/>
    </location>
</feature>
<evidence type="ECO:0000256" key="1">
    <source>
        <dbReference type="ARBA" id="ARBA00005937"/>
    </source>
</evidence>
<evidence type="ECO:0000256" key="3">
    <source>
        <dbReference type="ARBA" id="ARBA00023118"/>
    </source>
</evidence>